<reference evidence="1" key="1">
    <citation type="submission" date="2022-04" db="EMBL/GenBank/DDBJ databases">
        <title>Chromosome-scale genome assembly of Holotrichia oblita Faldermann.</title>
        <authorList>
            <person name="Rongchong L."/>
        </authorList>
    </citation>
    <scope>NUCLEOTIDE SEQUENCE</scope>
    <source>
        <strain evidence="1">81SQS9</strain>
    </source>
</reference>
<dbReference type="Proteomes" id="UP001056778">
    <property type="component" value="Chromosome 6"/>
</dbReference>
<evidence type="ECO:0000313" key="1">
    <source>
        <dbReference type="EMBL" id="KAI4460193.1"/>
    </source>
</evidence>
<dbReference type="EMBL" id="CM043020">
    <property type="protein sequence ID" value="KAI4460193.1"/>
    <property type="molecule type" value="Genomic_DNA"/>
</dbReference>
<sequence>MVSYGNFACNVHLCRDNPDISQQKCVSEALVEFDYIAKKSDELTIKKGDIIKEVVKKQPGWCEGVLNDKRGVFPDNFVKFLEKDVIYRNKKDSLSLRQCKVIFSYQPLHPDELALNVGDVIDIVGEDEEGWWKGIHSGKEGVFPSNFVEEIFPTKPKTKAGSREDLTNVINDTEPKIPNLPPKPGKILCIVKYAYKAQNEDELSLKEGDVISLTNRDLPDPGWWEGELNGKVGVFPDNFVVVIKQDDDKLPKDDIKHSKPHDSISPKPTQTITQRTSLEPKTDQDNKPNPPLLKKPDLLKKISPSSVSKGFRGFVGGRKGDSVDGIGSSKSHAVKNDVKHDEKKERNGENSFDHVERTPLLKDVRAGRAKPPIRRPPTSSVTKDKSPAFESEDMISSEDEPQDKPSMREWEKHKAPWLEEMKMNQAKRSSTSPISEKNLNTKGGLFPELDKSPMENIMSKSMPCAVASKISPNDTIDNNKTPPVVSSTGSMKANKPPNNLQNLSKNNYSNVDIPALISPNATNSKPPISSSSNSNKYKNTNSNEKQPTTNSNPEKQENNRISGEFGQEIMVLTVQQYTKILERINRLEVMVEMQASTIEDLKSKFLIEKDKRKLIETQKL</sequence>
<accession>A0ACB9T0A8</accession>
<evidence type="ECO:0000313" key="2">
    <source>
        <dbReference type="Proteomes" id="UP001056778"/>
    </source>
</evidence>
<comment type="caution">
    <text evidence="1">The sequence shown here is derived from an EMBL/GenBank/DDBJ whole genome shotgun (WGS) entry which is preliminary data.</text>
</comment>
<organism evidence="1 2">
    <name type="scientific">Holotrichia oblita</name>
    <name type="common">Chafer beetle</name>
    <dbReference type="NCBI Taxonomy" id="644536"/>
    <lineage>
        <taxon>Eukaryota</taxon>
        <taxon>Metazoa</taxon>
        <taxon>Ecdysozoa</taxon>
        <taxon>Arthropoda</taxon>
        <taxon>Hexapoda</taxon>
        <taxon>Insecta</taxon>
        <taxon>Pterygota</taxon>
        <taxon>Neoptera</taxon>
        <taxon>Endopterygota</taxon>
        <taxon>Coleoptera</taxon>
        <taxon>Polyphaga</taxon>
        <taxon>Scarabaeiformia</taxon>
        <taxon>Scarabaeidae</taxon>
        <taxon>Melolonthinae</taxon>
        <taxon>Holotrichia</taxon>
    </lineage>
</organism>
<keyword evidence="2" id="KW-1185">Reference proteome</keyword>
<protein>
    <submittedName>
        <fullName evidence="1">Sh3 domain-containing</fullName>
    </submittedName>
</protein>
<gene>
    <name evidence="1" type="ORF">MML48_6g00015784</name>
</gene>
<proteinExistence type="predicted"/>
<name>A0ACB9T0A8_HOLOL</name>